<dbReference type="PIRSF" id="PIRSF000208">
    <property type="entry name" value="P450R"/>
    <property type="match status" value="1"/>
</dbReference>
<dbReference type="InterPro" id="IPR017927">
    <property type="entry name" value="FAD-bd_FR_type"/>
</dbReference>
<evidence type="ECO:0000313" key="21">
    <source>
        <dbReference type="EMBL" id="KAF1971480.1"/>
    </source>
</evidence>
<evidence type="ECO:0000256" key="3">
    <source>
        <dbReference type="ARBA" id="ARBA00022516"/>
    </source>
</evidence>
<dbReference type="FunFam" id="3.40.50.80:FF:000032">
    <property type="entry name" value="NADPH-dependent diflavin oxidoreductase 1"/>
    <property type="match status" value="1"/>
</dbReference>
<dbReference type="Pfam" id="PF00175">
    <property type="entry name" value="NAD_binding_1"/>
    <property type="match status" value="1"/>
</dbReference>
<keyword evidence="3" id="KW-0444">Lipid biosynthesis</keyword>
<dbReference type="Gene3D" id="3.40.50.360">
    <property type="match status" value="1"/>
</dbReference>
<evidence type="ECO:0000256" key="10">
    <source>
        <dbReference type="ARBA" id="ARBA00022955"/>
    </source>
</evidence>
<dbReference type="InterPro" id="IPR039261">
    <property type="entry name" value="FNR_nucleotide-bd"/>
</dbReference>
<evidence type="ECO:0000256" key="18">
    <source>
        <dbReference type="PIRNR" id="PIRNR000208"/>
    </source>
</evidence>
<dbReference type="InterPro" id="IPR003097">
    <property type="entry name" value="CysJ-like_FAD-binding"/>
</dbReference>
<comment type="function">
    <text evidence="18">This enzyme is required for electron transfer from NADP to cytochrome P450.</text>
</comment>
<gene>
    <name evidence="21" type="ORF">BU23DRAFT_470904</name>
</gene>
<proteinExistence type="inferred from homology"/>
<evidence type="ECO:0000256" key="5">
    <source>
        <dbReference type="ARBA" id="ARBA00022643"/>
    </source>
</evidence>
<dbReference type="OrthoDB" id="1856718at2759"/>
<dbReference type="PROSITE" id="PS51384">
    <property type="entry name" value="FAD_FR"/>
    <property type="match status" value="1"/>
</dbReference>
<dbReference type="Gene3D" id="3.40.50.80">
    <property type="entry name" value="Nucleotide-binding domain of ferredoxin-NADP reductase (FNR) module"/>
    <property type="match status" value="1"/>
</dbReference>
<dbReference type="InterPro" id="IPR023208">
    <property type="entry name" value="P450R"/>
</dbReference>
<dbReference type="PANTHER" id="PTHR19384">
    <property type="entry name" value="NITRIC OXIDE SYNTHASE-RELATED"/>
    <property type="match status" value="1"/>
</dbReference>
<dbReference type="Pfam" id="PF00667">
    <property type="entry name" value="FAD_binding_1"/>
    <property type="match status" value="1"/>
</dbReference>
<name>A0A6A5V4C1_9PLEO</name>
<dbReference type="InterPro" id="IPR001094">
    <property type="entry name" value="Flavdoxin-like"/>
</dbReference>
<accession>A0A6A5V4C1</accession>
<keyword evidence="6" id="KW-0812">Transmembrane</keyword>
<keyword evidence="4" id="KW-0285">Flavoprotein</keyword>
<evidence type="ECO:0000256" key="11">
    <source>
        <dbReference type="ARBA" id="ARBA00022989"/>
    </source>
</evidence>
<dbReference type="PRINTS" id="PR00371">
    <property type="entry name" value="FPNCR"/>
</dbReference>
<evidence type="ECO:0000256" key="6">
    <source>
        <dbReference type="ARBA" id="ARBA00022692"/>
    </source>
</evidence>
<dbReference type="Pfam" id="PF00258">
    <property type="entry name" value="Flavodoxin_1"/>
    <property type="match status" value="1"/>
</dbReference>
<protein>
    <recommendedName>
        <fullName evidence="18">NADPH--cytochrome P450 reductase</fullName>
        <ecNumber evidence="18">1.6.2.4</ecNumber>
    </recommendedName>
</protein>
<feature type="domain" description="FAD-binding FR-type" evidence="20">
    <location>
        <begin position="299"/>
        <end position="558"/>
    </location>
</feature>
<evidence type="ECO:0000256" key="9">
    <source>
        <dbReference type="ARBA" id="ARBA00022857"/>
    </source>
</evidence>
<keyword evidence="17" id="KW-0753">Steroid metabolism</keyword>
<dbReference type="InterPro" id="IPR023173">
    <property type="entry name" value="NADPH_Cyt_P450_Rdtase_alpha"/>
</dbReference>
<evidence type="ECO:0000256" key="14">
    <source>
        <dbReference type="ARBA" id="ARBA00023098"/>
    </source>
</evidence>
<dbReference type="Gene3D" id="1.20.990.10">
    <property type="entry name" value="NADPH-cytochrome p450 Reductase, Chain A, domain 3"/>
    <property type="match status" value="1"/>
</dbReference>
<evidence type="ECO:0000256" key="7">
    <source>
        <dbReference type="ARBA" id="ARBA00022824"/>
    </source>
</evidence>
<dbReference type="GO" id="GO:0003958">
    <property type="term" value="F:NADPH-hemoprotein reductase activity"/>
    <property type="evidence" value="ECO:0007669"/>
    <property type="project" value="UniProtKB-EC"/>
</dbReference>
<keyword evidence="12 18" id="KW-0560">Oxidoreductase</keyword>
<evidence type="ECO:0000256" key="17">
    <source>
        <dbReference type="ARBA" id="ARBA00023221"/>
    </source>
</evidence>
<keyword evidence="22" id="KW-1185">Reference proteome</keyword>
<dbReference type="InterPro" id="IPR029039">
    <property type="entry name" value="Flavoprotein-like_sf"/>
</dbReference>
<dbReference type="InterPro" id="IPR001709">
    <property type="entry name" value="Flavoprot_Pyr_Nucl_cyt_Rdtase"/>
</dbReference>
<dbReference type="GO" id="GO:0050660">
    <property type="term" value="F:flavin adenine dinucleotide binding"/>
    <property type="evidence" value="ECO:0007669"/>
    <property type="project" value="TreeGrafter"/>
</dbReference>
<evidence type="ECO:0000256" key="4">
    <source>
        <dbReference type="ARBA" id="ARBA00022630"/>
    </source>
</evidence>
<dbReference type="PANTHER" id="PTHR19384:SF108">
    <property type="entry name" value="NADPH--CYTOCHROME P450 REDUCTASE"/>
    <property type="match status" value="1"/>
</dbReference>
<keyword evidence="11" id="KW-1133">Transmembrane helix</keyword>
<keyword evidence="7 18" id="KW-0256">Endoplasmic reticulum</keyword>
<dbReference type="Gene3D" id="2.40.30.10">
    <property type="entry name" value="Translation factors"/>
    <property type="match status" value="1"/>
</dbReference>
<evidence type="ECO:0000256" key="12">
    <source>
        <dbReference type="ARBA" id="ARBA00023002"/>
    </source>
</evidence>
<dbReference type="GO" id="GO:0005789">
    <property type="term" value="C:endoplasmic reticulum membrane"/>
    <property type="evidence" value="ECO:0007669"/>
    <property type="project" value="UniProtKB-SubCell"/>
</dbReference>
<keyword evidence="16" id="KW-1207">Sterol metabolism</keyword>
<keyword evidence="13" id="KW-0756">Sterol biosynthesis</keyword>
<sequence length="714" mass="79446">MESFNLPLDLSKVQSALNPFLRTLYSNPIFDTLKPSNASDSIAAFLFLLSALGYTTRGRLWDKPDPCYKVWFERPQLVDGASSNKTTVSRNVAHRLDEGNYQVVIFWGSQSGTAERFAETLGRECHARLGINALVADLSDYDADTIAEISQKHLAIFILSTYGEGDPSDNATGLWDWIKRVKDQGTKVDNLRYIALGLGNSNYKYYNRVLDVVVETLDTAGARALMPPQRANDAEGATEEDFQAWKDDLFTLFRGMGYEQKTVAYQPTISVEFGEKVENYKADTMHPVSAHHQKTSLNSAIFPLTIRSSRELFTAGDRNCIHMELDLGNSDLVYKTGDHIAIWPCNPDEEIEQMLETLGLKDRRKDTLAITALDDSSKPKVPSGSTLEAALRHHLEICAPISRKTVFELAQFSPTAEAKSMLSEIGQDRVRFEKFTASRHITLARLLHIASPLEPWSALPLSFLVENLLSLQPRYYSISSSSVISPRRIAITALVVNKNVADEDGSTIHGLTSNYLLSASKLPSNAKVVTPTFQHTAGTSTEGYKVFAHVRKSKFKLPITSSTSLILIAAGTGFAPFRAFIAERAKLHALGKPVGRMLLFFGCRSPSSDYIYREELERLQETLGDKLRIVTAFSREGNDRIYVQDRVAEESETVIEMLDAGANLYICGKASMAREVDGKIEETAAQRKGLSELEVKSWTDGLKKRGKWKADVWG</sequence>
<evidence type="ECO:0000256" key="2">
    <source>
        <dbReference type="ARBA" id="ARBA00001974"/>
    </source>
</evidence>
<evidence type="ECO:0000259" key="19">
    <source>
        <dbReference type="PROSITE" id="PS50902"/>
    </source>
</evidence>
<comment type="cofactor">
    <cofactor evidence="1">
        <name>FMN</name>
        <dbReference type="ChEBI" id="CHEBI:58210"/>
    </cofactor>
</comment>
<reference evidence="21" key="1">
    <citation type="journal article" date="2020" name="Stud. Mycol.">
        <title>101 Dothideomycetes genomes: a test case for predicting lifestyles and emergence of pathogens.</title>
        <authorList>
            <person name="Haridas S."/>
            <person name="Albert R."/>
            <person name="Binder M."/>
            <person name="Bloem J."/>
            <person name="Labutti K."/>
            <person name="Salamov A."/>
            <person name="Andreopoulos B."/>
            <person name="Baker S."/>
            <person name="Barry K."/>
            <person name="Bills G."/>
            <person name="Bluhm B."/>
            <person name="Cannon C."/>
            <person name="Castanera R."/>
            <person name="Culley D."/>
            <person name="Daum C."/>
            <person name="Ezra D."/>
            <person name="Gonzalez J."/>
            <person name="Henrissat B."/>
            <person name="Kuo A."/>
            <person name="Liang C."/>
            <person name="Lipzen A."/>
            <person name="Lutzoni F."/>
            <person name="Magnuson J."/>
            <person name="Mondo S."/>
            <person name="Nolan M."/>
            <person name="Ohm R."/>
            <person name="Pangilinan J."/>
            <person name="Park H.-J."/>
            <person name="Ramirez L."/>
            <person name="Alfaro M."/>
            <person name="Sun H."/>
            <person name="Tritt A."/>
            <person name="Yoshinaga Y."/>
            <person name="Zwiers L.-H."/>
            <person name="Turgeon B."/>
            <person name="Goodwin S."/>
            <person name="Spatafora J."/>
            <person name="Crous P."/>
            <person name="Grigoriev I."/>
        </authorList>
    </citation>
    <scope>NUCLEOTIDE SEQUENCE</scope>
    <source>
        <strain evidence="21">CBS 107.79</strain>
    </source>
</reference>
<evidence type="ECO:0000256" key="1">
    <source>
        <dbReference type="ARBA" id="ARBA00001917"/>
    </source>
</evidence>
<dbReference type="SUPFAM" id="SSF63380">
    <property type="entry name" value="Riboflavin synthase domain-like"/>
    <property type="match status" value="1"/>
</dbReference>
<evidence type="ECO:0000313" key="22">
    <source>
        <dbReference type="Proteomes" id="UP000800036"/>
    </source>
</evidence>
<dbReference type="InterPro" id="IPR017938">
    <property type="entry name" value="Riboflavin_synthase-like_b-brl"/>
</dbReference>
<feature type="domain" description="Flavodoxin-like" evidence="19">
    <location>
        <begin position="103"/>
        <end position="250"/>
    </location>
</feature>
<comment type="similarity">
    <text evidence="18">In the C-terminal section; belongs to the flavoprotein pyridine nucleotide cytochrome reductase family.</text>
</comment>
<dbReference type="Proteomes" id="UP000800036">
    <property type="component" value="Unassembled WGS sequence"/>
</dbReference>
<dbReference type="PROSITE" id="PS50902">
    <property type="entry name" value="FLAVODOXIN_LIKE"/>
    <property type="match status" value="1"/>
</dbReference>
<dbReference type="FunFam" id="3.40.50.360:FF:000036">
    <property type="entry name" value="NADPH--cytochrome P450 reductase"/>
    <property type="match status" value="1"/>
</dbReference>
<keyword evidence="8" id="KW-0274">FAD</keyword>
<dbReference type="AlphaFoldDB" id="A0A6A5V4C1"/>
<evidence type="ECO:0000256" key="15">
    <source>
        <dbReference type="ARBA" id="ARBA00023136"/>
    </source>
</evidence>
<evidence type="ECO:0000256" key="8">
    <source>
        <dbReference type="ARBA" id="ARBA00022827"/>
    </source>
</evidence>
<evidence type="ECO:0000259" key="20">
    <source>
        <dbReference type="PROSITE" id="PS51384"/>
    </source>
</evidence>
<keyword evidence="5" id="KW-0288">FMN</keyword>
<evidence type="ECO:0000256" key="16">
    <source>
        <dbReference type="ARBA" id="ARBA00023166"/>
    </source>
</evidence>
<dbReference type="EC" id="1.6.2.4" evidence="18"/>
<keyword evidence="14" id="KW-0443">Lipid metabolism</keyword>
<keyword evidence="15 18" id="KW-0472">Membrane</keyword>
<dbReference type="GO" id="GO:0016126">
    <property type="term" value="P:sterol biosynthetic process"/>
    <property type="evidence" value="ECO:0007669"/>
    <property type="project" value="UniProtKB-KW"/>
</dbReference>
<dbReference type="EMBL" id="ML976693">
    <property type="protein sequence ID" value="KAF1971480.1"/>
    <property type="molecule type" value="Genomic_DNA"/>
</dbReference>
<evidence type="ECO:0000256" key="13">
    <source>
        <dbReference type="ARBA" id="ARBA00023011"/>
    </source>
</evidence>
<comment type="subcellular location">
    <subcellularLocation>
        <location evidence="18">Endoplasmic reticulum membrane</location>
    </subcellularLocation>
</comment>
<keyword evidence="10" id="KW-0752">Steroid biosynthesis</keyword>
<keyword evidence="9 18" id="KW-0521">NADP</keyword>
<organism evidence="21 22">
    <name type="scientific">Bimuria novae-zelandiae CBS 107.79</name>
    <dbReference type="NCBI Taxonomy" id="1447943"/>
    <lineage>
        <taxon>Eukaryota</taxon>
        <taxon>Fungi</taxon>
        <taxon>Dikarya</taxon>
        <taxon>Ascomycota</taxon>
        <taxon>Pezizomycotina</taxon>
        <taxon>Dothideomycetes</taxon>
        <taxon>Pleosporomycetidae</taxon>
        <taxon>Pleosporales</taxon>
        <taxon>Massarineae</taxon>
        <taxon>Didymosphaeriaceae</taxon>
        <taxon>Bimuria</taxon>
    </lineage>
</organism>
<dbReference type="SUPFAM" id="SSF52343">
    <property type="entry name" value="Ferredoxin reductase-like, C-terminal NADP-linked domain"/>
    <property type="match status" value="1"/>
</dbReference>
<dbReference type="PRINTS" id="PR00369">
    <property type="entry name" value="FLAVODOXIN"/>
</dbReference>
<comment type="catalytic activity">
    <reaction evidence="18">
        <text>2 oxidized [cytochrome P450] + NADPH = 2 reduced [cytochrome P450] + NADP(+) + H(+)</text>
        <dbReference type="Rhea" id="RHEA:24040"/>
        <dbReference type="Rhea" id="RHEA-COMP:14627"/>
        <dbReference type="Rhea" id="RHEA-COMP:14628"/>
        <dbReference type="ChEBI" id="CHEBI:15378"/>
        <dbReference type="ChEBI" id="CHEBI:55376"/>
        <dbReference type="ChEBI" id="CHEBI:57783"/>
        <dbReference type="ChEBI" id="CHEBI:58349"/>
        <dbReference type="ChEBI" id="CHEBI:60344"/>
        <dbReference type="EC" id="1.6.2.4"/>
    </reaction>
</comment>
<dbReference type="InterPro" id="IPR008254">
    <property type="entry name" value="Flavodoxin/NO_synth"/>
</dbReference>
<dbReference type="GO" id="GO:0005829">
    <property type="term" value="C:cytosol"/>
    <property type="evidence" value="ECO:0007669"/>
    <property type="project" value="TreeGrafter"/>
</dbReference>
<comment type="cofactor">
    <cofactor evidence="2">
        <name>FAD</name>
        <dbReference type="ChEBI" id="CHEBI:57692"/>
    </cofactor>
</comment>
<dbReference type="GO" id="GO:0010181">
    <property type="term" value="F:FMN binding"/>
    <property type="evidence" value="ECO:0007669"/>
    <property type="project" value="InterPro"/>
</dbReference>
<dbReference type="InterPro" id="IPR001433">
    <property type="entry name" value="OxRdtase_FAD/NAD-bd"/>
</dbReference>
<dbReference type="SUPFAM" id="SSF52218">
    <property type="entry name" value="Flavoproteins"/>
    <property type="match status" value="1"/>
</dbReference>